<organism evidence="12 13">
    <name type="scientific">Lactobacillus crispatus</name>
    <dbReference type="NCBI Taxonomy" id="47770"/>
    <lineage>
        <taxon>Bacteria</taxon>
        <taxon>Bacillati</taxon>
        <taxon>Bacillota</taxon>
        <taxon>Bacilli</taxon>
        <taxon>Lactobacillales</taxon>
        <taxon>Lactobacillaceae</taxon>
        <taxon>Lactobacillus</taxon>
    </lineage>
</organism>
<dbReference type="GO" id="GO:0043952">
    <property type="term" value="P:protein transport by the Sec complex"/>
    <property type="evidence" value="ECO:0007669"/>
    <property type="project" value="UniProtKB-UniRule"/>
</dbReference>
<dbReference type="EMBL" id="NKLP01000257">
    <property type="protein sequence ID" value="TDN28915.1"/>
    <property type="molecule type" value="Genomic_DNA"/>
</dbReference>
<reference evidence="12 13" key="1">
    <citation type="submission" date="2017-06" db="EMBL/GenBank/DDBJ databases">
        <authorList>
            <person name="Swanenburg J."/>
            <person name="Kort R."/>
        </authorList>
    </citation>
    <scope>NUCLEOTIDE SEQUENCE [LARGE SCALE GENOMIC DNA]</scope>
    <source>
        <strain evidence="12 13">RL05</strain>
    </source>
</reference>
<comment type="caution">
    <text evidence="12">The sequence shown here is derived from an EMBL/GenBank/DDBJ whole genome shotgun (WGS) entry which is preliminary data.</text>
</comment>
<feature type="transmembrane region" description="Helical" evidence="9">
    <location>
        <begin position="120"/>
        <end position="140"/>
    </location>
</feature>
<keyword evidence="5 9" id="KW-0653">Protein transport</keyword>
<dbReference type="GO" id="GO:0065002">
    <property type="term" value="P:intracellular protein transmembrane transport"/>
    <property type="evidence" value="ECO:0007669"/>
    <property type="project" value="UniProtKB-UniRule"/>
</dbReference>
<keyword evidence="4 9" id="KW-0812">Transmembrane</keyword>
<comment type="similarity">
    <text evidence="2 9 10">Belongs to the SecY/SEC61-alpha family.</text>
</comment>
<evidence type="ECO:0000313" key="11">
    <source>
        <dbReference type="EMBL" id="MES5148427.1"/>
    </source>
</evidence>
<keyword evidence="7 9" id="KW-0811">Translocation</keyword>
<feature type="transmembrane region" description="Helical" evidence="9">
    <location>
        <begin position="61"/>
        <end position="83"/>
    </location>
</feature>
<keyword evidence="3 9" id="KW-0813">Transport</keyword>
<proteinExistence type="inferred from homology"/>
<comment type="subunit">
    <text evidence="9">Component of the Sec protein translocase complex. Heterotrimer consisting of SecY, SecE and SecG subunits. The heterotrimers can form oligomers, although 1 heterotrimer is thought to be able to translocate proteins. Interacts with the ribosome. Interacts with SecDF, and other proteins may be involved. Interacts with SecA.</text>
</comment>
<keyword evidence="6 9" id="KW-1133">Transmembrane helix</keyword>
<dbReference type="HAMAP" id="MF_01465">
    <property type="entry name" value="SecY"/>
    <property type="match status" value="1"/>
</dbReference>
<dbReference type="SUPFAM" id="SSF103491">
    <property type="entry name" value="Preprotein translocase SecY subunit"/>
    <property type="match status" value="1"/>
</dbReference>
<accession>A0A135Z8F9</accession>
<keyword evidence="14" id="KW-1185">Reference proteome</keyword>
<dbReference type="InterPro" id="IPR030659">
    <property type="entry name" value="SecY_CS"/>
</dbReference>
<evidence type="ECO:0000256" key="4">
    <source>
        <dbReference type="ARBA" id="ARBA00022692"/>
    </source>
</evidence>
<evidence type="ECO:0000256" key="5">
    <source>
        <dbReference type="ARBA" id="ARBA00022927"/>
    </source>
</evidence>
<dbReference type="RefSeq" id="WP_081079848.1">
    <property type="nucleotide sequence ID" value="NZ_CP083390.1"/>
</dbReference>
<feature type="transmembrane region" description="Helical" evidence="9">
    <location>
        <begin position="179"/>
        <end position="196"/>
    </location>
</feature>
<evidence type="ECO:0000256" key="6">
    <source>
        <dbReference type="ARBA" id="ARBA00022989"/>
    </source>
</evidence>
<feature type="transmembrane region" description="Helical" evidence="9">
    <location>
        <begin position="362"/>
        <end position="388"/>
    </location>
</feature>
<feature type="transmembrane region" description="Helical" evidence="9">
    <location>
        <begin position="257"/>
        <end position="280"/>
    </location>
</feature>
<keyword evidence="9" id="KW-1003">Cell membrane</keyword>
<dbReference type="AlphaFoldDB" id="A0A135Z8F9"/>
<dbReference type="InterPro" id="IPR026593">
    <property type="entry name" value="SecY"/>
</dbReference>
<dbReference type="GO" id="GO:0006605">
    <property type="term" value="P:protein targeting"/>
    <property type="evidence" value="ECO:0007669"/>
    <property type="project" value="UniProtKB-UniRule"/>
</dbReference>
<dbReference type="Proteomes" id="UP000295195">
    <property type="component" value="Unassembled WGS sequence"/>
</dbReference>
<evidence type="ECO:0000313" key="14">
    <source>
        <dbReference type="Proteomes" id="UP001434419"/>
    </source>
</evidence>
<comment type="function">
    <text evidence="9">The central subunit of the protein translocation channel SecYEG. Consists of two halves formed by TMs 1-5 and 6-10. These two domains form a lateral gate at the front which open onto the bilayer between TMs 2 and 7, and are clamped together by SecE at the back. The channel is closed by both a pore ring composed of hydrophobic SecY resides and a short helix (helix 2A) on the extracellular side of the membrane which forms a plug. The plug probably moves laterally to allow the channel to open. The ring and the pore may move independently.</text>
</comment>
<reference evidence="11" key="2">
    <citation type="submission" date="2024-06" db="EMBL/GenBank/DDBJ databases">
        <title>Vaginal Lactobacillus fatty acid response mechanisms reveal a metabolite-targeted strategy for bacterial vaginosis treatment.</title>
        <authorList>
            <person name="Zhu M."/>
            <person name="Blainey P.C."/>
            <person name="Bloom S.M."/>
            <person name="Kwon D.S."/>
        </authorList>
    </citation>
    <scope>NUCLEOTIDE SEQUENCE</scope>
    <source>
        <strain evidence="11">194_F1_1</strain>
    </source>
</reference>
<feature type="transmembrane region" description="Helical" evidence="9">
    <location>
        <begin position="152"/>
        <end position="172"/>
    </location>
</feature>
<evidence type="ECO:0000313" key="13">
    <source>
        <dbReference type="Proteomes" id="UP000295195"/>
    </source>
</evidence>
<dbReference type="EMBL" id="JBETVU010000007">
    <property type="protein sequence ID" value="MES5148427.1"/>
    <property type="molecule type" value="Genomic_DNA"/>
</dbReference>
<dbReference type="GO" id="GO:0005886">
    <property type="term" value="C:plasma membrane"/>
    <property type="evidence" value="ECO:0007669"/>
    <property type="project" value="UniProtKB-SubCell"/>
</dbReference>
<protein>
    <recommendedName>
        <fullName evidence="9">Protein translocase subunit SecY</fullName>
    </recommendedName>
</protein>
<evidence type="ECO:0000256" key="9">
    <source>
        <dbReference type="HAMAP-Rule" id="MF_01465"/>
    </source>
</evidence>
<feature type="transmembrane region" description="Helical" evidence="9">
    <location>
        <begin position="394"/>
        <end position="412"/>
    </location>
</feature>
<evidence type="ECO:0000256" key="7">
    <source>
        <dbReference type="ARBA" id="ARBA00023010"/>
    </source>
</evidence>
<dbReference type="Proteomes" id="UP001434419">
    <property type="component" value="Unassembled WGS sequence"/>
</dbReference>
<comment type="subcellular location">
    <subcellularLocation>
        <location evidence="9">Cell membrane</location>
        <topology evidence="9">Multi-pass membrane protein</topology>
    </subcellularLocation>
    <subcellularLocation>
        <location evidence="1">Membrane</location>
        <topology evidence="1">Multi-pass membrane protein</topology>
    </subcellularLocation>
</comment>
<evidence type="ECO:0000256" key="3">
    <source>
        <dbReference type="ARBA" id="ARBA00022448"/>
    </source>
</evidence>
<dbReference type="Gene3D" id="1.10.3370.10">
    <property type="entry name" value="SecY subunit domain"/>
    <property type="match status" value="1"/>
</dbReference>
<name>A0A135Z8F9_9LACO</name>
<dbReference type="PIRSF" id="PIRSF004557">
    <property type="entry name" value="SecY"/>
    <property type="match status" value="1"/>
</dbReference>
<dbReference type="NCBIfam" id="TIGR00967">
    <property type="entry name" value="3a0501s007"/>
    <property type="match status" value="1"/>
</dbReference>
<feature type="transmembrane region" description="Helical" evidence="9">
    <location>
        <begin position="23"/>
        <end position="41"/>
    </location>
</feature>
<evidence type="ECO:0000313" key="12">
    <source>
        <dbReference type="EMBL" id="TDN28915.1"/>
    </source>
</evidence>
<dbReference type="InterPro" id="IPR002208">
    <property type="entry name" value="SecY/SEC61-alpha"/>
</dbReference>
<dbReference type="InterPro" id="IPR023201">
    <property type="entry name" value="SecY_dom_sf"/>
</dbReference>
<feature type="transmembrane region" description="Helical" evidence="9">
    <location>
        <begin position="300"/>
        <end position="326"/>
    </location>
</feature>
<dbReference type="PRINTS" id="PR00303">
    <property type="entry name" value="SECYTRNLCASE"/>
</dbReference>
<evidence type="ECO:0000256" key="8">
    <source>
        <dbReference type="ARBA" id="ARBA00023136"/>
    </source>
</evidence>
<dbReference type="PANTHER" id="PTHR10906">
    <property type="entry name" value="SECY/SEC61-ALPHA FAMILY MEMBER"/>
    <property type="match status" value="1"/>
</dbReference>
<dbReference type="Pfam" id="PF00344">
    <property type="entry name" value="SecY"/>
    <property type="match status" value="1"/>
</dbReference>
<evidence type="ECO:0000256" key="10">
    <source>
        <dbReference type="RuleBase" id="RU004349"/>
    </source>
</evidence>
<keyword evidence="8 9" id="KW-0472">Membrane</keyword>
<evidence type="ECO:0000256" key="2">
    <source>
        <dbReference type="ARBA" id="ARBA00005751"/>
    </source>
</evidence>
<gene>
    <name evidence="9 12" type="primary">secY</name>
    <name evidence="11" type="ORF">ABVC42_00435</name>
    <name evidence="12" type="ORF">CEE75_12030</name>
</gene>
<evidence type="ECO:0000256" key="1">
    <source>
        <dbReference type="ARBA" id="ARBA00004141"/>
    </source>
</evidence>
<feature type="transmembrane region" description="Helical" evidence="9">
    <location>
        <begin position="216"/>
        <end position="236"/>
    </location>
</feature>
<sequence>MKKQNNQNDIQKSRDNRTLIKRMAYTIWILFIYHLLSYVSIPGVNIHEMSKLADNSSLTMLSMFSGGGFETFSLMSMGVSAYITAQIIVQLLQSDVVPTLTQWSKQGEVGRKKLNNLTRVFTLFFGFGQGIGITAGINQLTKSGFILNNSALSYILIATLLTAGSFVAMWMGDQITERGLGNGVSVIITAGIIAKIPDTLMKTFKHFSLSSTKNLMCAAGVALLVVLFSWLIVWVNDAEHRTPVQYERKSSLIGEQSFLPLKIIVPGVVPIIFASSLLSLPQIVMMLFRSHYKDTWYQVLGQFLTMNTITGIFLYANLIIAFTYAYSVVQLDPDKMADNFEKQEAYPFVEPGKPTANYFKDLLYTLALPGSLFLVFISVIPLVITNFISPNLQLGLSGSSLLIIIGVFTDIGNQIRGLKTKSDYPGFLDKNYEFD</sequence>
<dbReference type="PROSITE" id="PS00756">
    <property type="entry name" value="SECY_2"/>
    <property type="match status" value="1"/>
</dbReference>